<sequence length="145" mass="15341">MIRPLLLTLALLAPPAAAQEGAIRQLDLSAMELASHPLFTGVEAAFLTGAFDAEGLYAANSVMRRGSTFPPHAHPDLRLTVVISGTMYLGEGAEIRPEEARPYPAGTIALTPPGTMHYMLALEDDVRILEIGSGPSGTEFAQDPS</sequence>
<organism evidence="2 3">
    <name type="scientific">Pontivivens ytuae</name>
    <dbReference type="NCBI Taxonomy" id="2789856"/>
    <lineage>
        <taxon>Bacteria</taxon>
        <taxon>Pseudomonadati</taxon>
        <taxon>Pseudomonadota</taxon>
        <taxon>Alphaproteobacteria</taxon>
        <taxon>Rhodobacterales</taxon>
        <taxon>Paracoccaceae</taxon>
        <taxon>Pontivivens</taxon>
    </lineage>
</organism>
<dbReference type="AlphaFoldDB" id="A0A7S9LTH4"/>
<keyword evidence="3" id="KW-1185">Reference proteome</keyword>
<evidence type="ECO:0000313" key="2">
    <source>
        <dbReference type="EMBL" id="QPH54435.1"/>
    </source>
</evidence>
<dbReference type="KEGG" id="poz:I0K15_01230"/>
<gene>
    <name evidence="2" type="ORF">I0K15_01230</name>
</gene>
<protein>
    <submittedName>
        <fullName evidence="2">Cupin domain-containing protein</fullName>
    </submittedName>
</protein>
<dbReference type="CDD" id="cd06989">
    <property type="entry name" value="cupin_DRT102"/>
    <property type="match status" value="1"/>
</dbReference>
<name>A0A7S9LTH4_9RHOB</name>
<keyword evidence="1" id="KW-0732">Signal</keyword>
<dbReference type="InterPro" id="IPR011051">
    <property type="entry name" value="RmlC_Cupin_sf"/>
</dbReference>
<accession>A0A7S9LTH4</accession>
<dbReference type="RefSeq" id="WP_196103644.1">
    <property type="nucleotide sequence ID" value="NZ_CP064942.1"/>
</dbReference>
<feature type="signal peptide" evidence="1">
    <location>
        <begin position="1"/>
        <end position="18"/>
    </location>
</feature>
<evidence type="ECO:0000313" key="3">
    <source>
        <dbReference type="Proteomes" id="UP000594800"/>
    </source>
</evidence>
<dbReference type="SUPFAM" id="SSF51182">
    <property type="entry name" value="RmlC-like cupins"/>
    <property type="match status" value="1"/>
</dbReference>
<dbReference type="Proteomes" id="UP000594800">
    <property type="component" value="Chromosome"/>
</dbReference>
<dbReference type="InterPro" id="IPR014710">
    <property type="entry name" value="RmlC-like_jellyroll"/>
</dbReference>
<proteinExistence type="predicted"/>
<dbReference type="Gene3D" id="2.60.120.10">
    <property type="entry name" value="Jelly Rolls"/>
    <property type="match status" value="1"/>
</dbReference>
<dbReference type="EMBL" id="CP064942">
    <property type="protein sequence ID" value="QPH54435.1"/>
    <property type="molecule type" value="Genomic_DNA"/>
</dbReference>
<feature type="chain" id="PRO_5032664353" evidence="1">
    <location>
        <begin position="19"/>
        <end position="145"/>
    </location>
</feature>
<evidence type="ECO:0000256" key="1">
    <source>
        <dbReference type="SAM" id="SignalP"/>
    </source>
</evidence>
<reference evidence="2 3" key="1">
    <citation type="submission" date="2020-11" db="EMBL/GenBank/DDBJ databases">
        <title>Description of Pontivivens ytuae sp. nov. isolated from deep sea sediment of Mariana Trench.</title>
        <authorList>
            <person name="Wang Z."/>
            <person name="Sun Q.-L."/>
            <person name="Xu X.-D."/>
            <person name="Tang Y.-Z."/>
            <person name="Zhang J."/>
        </authorList>
    </citation>
    <scope>NUCLEOTIDE SEQUENCE [LARGE SCALE GENOMIC DNA]</scope>
    <source>
        <strain evidence="2 3">MT2928</strain>
    </source>
</reference>